<reference evidence="2" key="1">
    <citation type="submission" date="2016-11" db="EMBL/GenBank/DDBJ databases">
        <authorList>
            <person name="Varghese N."/>
            <person name="Submissions S."/>
        </authorList>
    </citation>
    <scope>NUCLEOTIDE SEQUENCE [LARGE SCALE GENOMIC DNA]</scope>
    <source>
        <strain evidence="2">DSM 19514</strain>
    </source>
</reference>
<dbReference type="STRING" id="1121881.SAMN02745225_00486"/>
<gene>
    <name evidence="1" type="ORF">SAMN02745225_00486</name>
</gene>
<evidence type="ECO:0000313" key="1">
    <source>
        <dbReference type="EMBL" id="SHE39151.1"/>
    </source>
</evidence>
<accession>A0A1M4T3Z2</accession>
<protein>
    <submittedName>
        <fullName evidence="1">Uncharacterized protein</fullName>
    </submittedName>
</protein>
<organism evidence="1 2">
    <name type="scientific">Ferrithrix thermotolerans DSM 19514</name>
    <dbReference type="NCBI Taxonomy" id="1121881"/>
    <lineage>
        <taxon>Bacteria</taxon>
        <taxon>Bacillati</taxon>
        <taxon>Actinomycetota</taxon>
        <taxon>Acidimicrobiia</taxon>
        <taxon>Acidimicrobiales</taxon>
        <taxon>Acidimicrobiaceae</taxon>
        <taxon>Ferrithrix</taxon>
    </lineage>
</organism>
<dbReference type="EMBL" id="FQUL01000004">
    <property type="protein sequence ID" value="SHE39151.1"/>
    <property type="molecule type" value="Genomic_DNA"/>
</dbReference>
<dbReference type="Proteomes" id="UP000184295">
    <property type="component" value="Unassembled WGS sequence"/>
</dbReference>
<name>A0A1M4T3Z2_9ACTN</name>
<evidence type="ECO:0000313" key="2">
    <source>
        <dbReference type="Proteomes" id="UP000184295"/>
    </source>
</evidence>
<dbReference type="AlphaFoldDB" id="A0A1M4T3Z2"/>
<sequence>MIQHTSTIPPEFFERRRQVGEYVSALMLEDLEPERSTAY</sequence>
<keyword evidence="2" id="KW-1185">Reference proteome</keyword>
<proteinExistence type="predicted"/>